<protein>
    <submittedName>
        <fullName evidence="2">Uncharacterized protein</fullName>
    </submittedName>
</protein>
<proteinExistence type="predicted"/>
<dbReference type="Proteomes" id="UP000186601">
    <property type="component" value="Unassembled WGS sequence"/>
</dbReference>
<feature type="region of interest" description="Disordered" evidence="1">
    <location>
        <begin position="1"/>
        <end position="56"/>
    </location>
</feature>
<organism evidence="2 3">
    <name type="scientific">Hermanssonia centrifuga</name>
    <dbReference type="NCBI Taxonomy" id="98765"/>
    <lineage>
        <taxon>Eukaryota</taxon>
        <taxon>Fungi</taxon>
        <taxon>Dikarya</taxon>
        <taxon>Basidiomycota</taxon>
        <taxon>Agaricomycotina</taxon>
        <taxon>Agaricomycetes</taxon>
        <taxon>Polyporales</taxon>
        <taxon>Meruliaceae</taxon>
        <taxon>Hermanssonia</taxon>
    </lineage>
</organism>
<accession>A0A2R6NUV9</accession>
<dbReference type="STRING" id="98765.A0A2R6NUV9"/>
<gene>
    <name evidence="2" type="ORF">PHLCEN_2v8019</name>
</gene>
<sequence>MPSREDIQNSPVTSGPPNGGTSGYTVSSEGRSSSPVAEDPSAELEKELANAHLKRG</sequence>
<name>A0A2R6NUV9_9APHY</name>
<feature type="compositionally biased region" description="Polar residues" evidence="1">
    <location>
        <begin position="23"/>
        <end position="35"/>
    </location>
</feature>
<dbReference type="OrthoDB" id="3233285at2759"/>
<evidence type="ECO:0000256" key="1">
    <source>
        <dbReference type="SAM" id="MobiDB-lite"/>
    </source>
</evidence>
<dbReference type="EMBL" id="MLYV02000809">
    <property type="protein sequence ID" value="PSR77190.1"/>
    <property type="molecule type" value="Genomic_DNA"/>
</dbReference>
<reference evidence="2 3" key="1">
    <citation type="submission" date="2018-02" db="EMBL/GenBank/DDBJ databases">
        <title>Genome sequence of the basidiomycete white-rot fungus Phlebia centrifuga.</title>
        <authorList>
            <person name="Granchi Z."/>
            <person name="Peng M."/>
            <person name="de Vries R.P."/>
            <person name="Hilden K."/>
            <person name="Makela M.R."/>
            <person name="Grigoriev I."/>
            <person name="Riley R."/>
        </authorList>
    </citation>
    <scope>NUCLEOTIDE SEQUENCE [LARGE SCALE GENOMIC DNA]</scope>
    <source>
        <strain evidence="2 3">FBCC195</strain>
    </source>
</reference>
<evidence type="ECO:0000313" key="2">
    <source>
        <dbReference type="EMBL" id="PSR77190.1"/>
    </source>
</evidence>
<evidence type="ECO:0000313" key="3">
    <source>
        <dbReference type="Proteomes" id="UP000186601"/>
    </source>
</evidence>
<dbReference type="AlphaFoldDB" id="A0A2R6NUV9"/>
<comment type="caution">
    <text evidence="2">The sequence shown here is derived from an EMBL/GenBank/DDBJ whole genome shotgun (WGS) entry which is preliminary data.</text>
</comment>
<keyword evidence="3" id="KW-1185">Reference proteome</keyword>